<gene>
    <name evidence="1" type="ORF">N7456_001893</name>
</gene>
<reference evidence="1" key="2">
    <citation type="journal article" date="2023" name="IMA Fungus">
        <title>Comparative genomic study of the Penicillium genus elucidates a diverse pangenome and 15 lateral gene transfer events.</title>
        <authorList>
            <person name="Petersen C."/>
            <person name="Sorensen T."/>
            <person name="Nielsen M.R."/>
            <person name="Sondergaard T.E."/>
            <person name="Sorensen J.L."/>
            <person name="Fitzpatrick D.A."/>
            <person name="Frisvad J.C."/>
            <person name="Nielsen K.L."/>
        </authorList>
    </citation>
    <scope>NUCLEOTIDE SEQUENCE</scope>
    <source>
        <strain evidence="1">IBT 30069</strain>
    </source>
</reference>
<dbReference type="OrthoDB" id="5330139at2759"/>
<accession>A0A9W9G7C5</accession>
<dbReference type="Proteomes" id="UP001149165">
    <property type="component" value="Unassembled WGS sequence"/>
</dbReference>
<keyword evidence="2" id="KW-1185">Reference proteome</keyword>
<evidence type="ECO:0000313" key="1">
    <source>
        <dbReference type="EMBL" id="KAJ5113359.1"/>
    </source>
</evidence>
<comment type="caution">
    <text evidence="1">The sequence shown here is derived from an EMBL/GenBank/DDBJ whole genome shotgun (WGS) entry which is preliminary data.</text>
</comment>
<dbReference type="EMBL" id="JAPQKH010000002">
    <property type="protein sequence ID" value="KAJ5113359.1"/>
    <property type="molecule type" value="Genomic_DNA"/>
</dbReference>
<organism evidence="1 2">
    <name type="scientific">Penicillium angulare</name>
    <dbReference type="NCBI Taxonomy" id="116970"/>
    <lineage>
        <taxon>Eukaryota</taxon>
        <taxon>Fungi</taxon>
        <taxon>Dikarya</taxon>
        <taxon>Ascomycota</taxon>
        <taxon>Pezizomycotina</taxon>
        <taxon>Eurotiomycetes</taxon>
        <taxon>Eurotiomycetidae</taxon>
        <taxon>Eurotiales</taxon>
        <taxon>Aspergillaceae</taxon>
        <taxon>Penicillium</taxon>
    </lineage>
</organism>
<protein>
    <submittedName>
        <fullName evidence="1">Uncharacterized protein</fullName>
    </submittedName>
</protein>
<reference evidence="1" key="1">
    <citation type="submission" date="2022-11" db="EMBL/GenBank/DDBJ databases">
        <authorList>
            <person name="Petersen C."/>
        </authorList>
    </citation>
    <scope>NUCLEOTIDE SEQUENCE</scope>
    <source>
        <strain evidence="1">IBT 30069</strain>
    </source>
</reference>
<name>A0A9W9G7C5_9EURO</name>
<proteinExistence type="predicted"/>
<sequence length="236" mass="26462">MTGGERIAVLFDWVRLHLRPWFSIAHGYQHLALAPVNSVTGLHYAGVLRGIQDHSQVIACPLLTCVLVRSQIFRSGFLPSTSFIYTRNIYTGLPLFYITTEFITHDTKGNLVTRKVPTTIGTPEDAFIFIDAETGNALRAASSFTSASAASAEYRCNLTFFHDTRHFGFGPTSYPRLCIPNQLPRQTKSNTSPATLWMSAMKHHLVLDRTADAIFAEHADASFRNLRRTLDRLKDM</sequence>
<dbReference type="AlphaFoldDB" id="A0A9W9G7C5"/>
<evidence type="ECO:0000313" key="2">
    <source>
        <dbReference type="Proteomes" id="UP001149165"/>
    </source>
</evidence>